<evidence type="ECO:0000313" key="8">
    <source>
        <dbReference type="EMBL" id="SPQ00299.1"/>
    </source>
</evidence>
<evidence type="ECO:0000256" key="3">
    <source>
        <dbReference type="ARBA" id="ARBA00022722"/>
    </source>
</evidence>
<feature type="region of interest" description="Disordered" evidence="7">
    <location>
        <begin position="62"/>
        <end position="82"/>
    </location>
</feature>
<reference evidence="9" key="1">
    <citation type="submission" date="2018-03" db="EMBL/GenBank/DDBJ databases">
        <authorList>
            <person name="Zecchin S."/>
        </authorList>
    </citation>
    <scope>NUCLEOTIDE SEQUENCE [LARGE SCALE GENOMIC DNA]</scope>
</reference>
<dbReference type="Proteomes" id="UP000245125">
    <property type="component" value="Unassembled WGS sequence"/>
</dbReference>
<dbReference type="AlphaFoldDB" id="A0A2U3QG28"/>
<gene>
    <name evidence="8" type="ORF">NBG4_200007</name>
</gene>
<dbReference type="GO" id="GO:0009318">
    <property type="term" value="C:exodeoxyribonuclease VII complex"/>
    <property type="evidence" value="ECO:0007669"/>
    <property type="project" value="UniProtKB-UniRule"/>
</dbReference>
<evidence type="ECO:0000256" key="2">
    <source>
        <dbReference type="ARBA" id="ARBA00022490"/>
    </source>
</evidence>
<proteinExistence type="inferred from homology"/>
<dbReference type="Pfam" id="PF02609">
    <property type="entry name" value="Exonuc_VII_S"/>
    <property type="match status" value="1"/>
</dbReference>
<keyword evidence="9" id="KW-1185">Reference proteome</keyword>
<keyword evidence="3" id="KW-0540">Nuclease</keyword>
<accession>A0A2U3QG28</accession>
<dbReference type="NCBIfam" id="TIGR01280">
    <property type="entry name" value="xseB"/>
    <property type="match status" value="1"/>
</dbReference>
<keyword evidence="4" id="KW-0378">Hydrolase</keyword>
<dbReference type="GO" id="GO:0006308">
    <property type="term" value="P:DNA catabolic process"/>
    <property type="evidence" value="ECO:0007669"/>
    <property type="project" value="UniProtKB-UniRule"/>
</dbReference>
<feature type="compositionally biased region" description="Acidic residues" evidence="7">
    <location>
        <begin position="65"/>
        <end position="82"/>
    </location>
</feature>
<name>A0A2U3QG28_9BACT</name>
<evidence type="ECO:0000256" key="7">
    <source>
        <dbReference type="SAM" id="MobiDB-lite"/>
    </source>
</evidence>
<evidence type="ECO:0000256" key="1">
    <source>
        <dbReference type="ARBA" id="ARBA00009998"/>
    </source>
</evidence>
<evidence type="ECO:0000256" key="6">
    <source>
        <dbReference type="NCBIfam" id="TIGR01280"/>
    </source>
</evidence>
<organism evidence="8 9">
    <name type="scientific">Candidatus Sulfobium mesophilum</name>
    <dbReference type="NCBI Taxonomy" id="2016548"/>
    <lineage>
        <taxon>Bacteria</taxon>
        <taxon>Pseudomonadati</taxon>
        <taxon>Nitrospirota</taxon>
        <taxon>Nitrospiria</taxon>
        <taxon>Nitrospirales</taxon>
        <taxon>Nitrospiraceae</taxon>
        <taxon>Candidatus Sulfobium</taxon>
    </lineage>
</organism>
<keyword evidence="2" id="KW-0963">Cytoplasm</keyword>
<comment type="similarity">
    <text evidence="1">Belongs to the XseB family.</text>
</comment>
<dbReference type="EMBL" id="OUUY01000065">
    <property type="protein sequence ID" value="SPQ00299.1"/>
    <property type="molecule type" value="Genomic_DNA"/>
</dbReference>
<dbReference type="InterPro" id="IPR037004">
    <property type="entry name" value="Exonuc_VII_ssu_sf"/>
</dbReference>
<protein>
    <recommendedName>
        <fullName evidence="6">Exodeoxyribonuclease VII small subunit</fullName>
        <ecNumber evidence="6">3.1.11.6</ecNumber>
    </recommendedName>
</protein>
<evidence type="ECO:0000256" key="4">
    <source>
        <dbReference type="ARBA" id="ARBA00022801"/>
    </source>
</evidence>
<evidence type="ECO:0000313" key="9">
    <source>
        <dbReference type="Proteomes" id="UP000245125"/>
    </source>
</evidence>
<dbReference type="SUPFAM" id="SSF116842">
    <property type="entry name" value="XseB-like"/>
    <property type="match status" value="1"/>
</dbReference>
<keyword evidence="5" id="KW-0269">Exonuclease</keyword>
<dbReference type="GO" id="GO:0008855">
    <property type="term" value="F:exodeoxyribonuclease VII activity"/>
    <property type="evidence" value="ECO:0007669"/>
    <property type="project" value="UniProtKB-UniRule"/>
</dbReference>
<evidence type="ECO:0000256" key="5">
    <source>
        <dbReference type="ARBA" id="ARBA00022839"/>
    </source>
</evidence>
<dbReference type="Gene3D" id="1.10.287.1040">
    <property type="entry name" value="Exonuclease VII, small subunit"/>
    <property type="match status" value="1"/>
</dbReference>
<sequence>MSKGKQISYSRALSELEKIIGEIESEETDLDLLSEKVKRAAYLIKYCRTRLRSTEEEVKKALSEIGEETEAAGPSEEESNGY</sequence>
<dbReference type="InterPro" id="IPR003761">
    <property type="entry name" value="Exonuc_VII_S"/>
</dbReference>
<dbReference type="EC" id="3.1.11.6" evidence="6"/>
<dbReference type="OrthoDB" id="1525214at2"/>